<dbReference type="AlphaFoldDB" id="A0A5J4TJC0"/>
<dbReference type="EMBL" id="SNRW01029754">
    <property type="protein sequence ID" value="KAA6358504.1"/>
    <property type="molecule type" value="Genomic_DNA"/>
</dbReference>
<feature type="non-terminal residue" evidence="1">
    <location>
        <position position="161"/>
    </location>
</feature>
<reference evidence="1 2" key="1">
    <citation type="submission" date="2019-03" db="EMBL/GenBank/DDBJ databases">
        <title>Single cell metagenomics reveals metabolic interactions within the superorganism composed of flagellate Streblomastix strix and complex community of Bacteroidetes bacteria on its surface.</title>
        <authorList>
            <person name="Treitli S.C."/>
            <person name="Kolisko M."/>
            <person name="Husnik F."/>
            <person name="Keeling P."/>
            <person name="Hampl V."/>
        </authorList>
    </citation>
    <scope>NUCLEOTIDE SEQUENCE [LARGE SCALE GENOMIC DNA]</scope>
    <source>
        <strain evidence="1">ST1C</strain>
    </source>
</reference>
<proteinExistence type="predicted"/>
<feature type="non-terminal residue" evidence="1">
    <location>
        <position position="1"/>
    </location>
</feature>
<organism evidence="1 2">
    <name type="scientific">Streblomastix strix</name>
    <dbReference type="NCBI Taxonomy" id="222440"/>
    <lineage>
        <taxon>Eukaryota</taxon>
        <taxon>Metamonada</taxon>
        <taxon>Preaxostyla</taxon>
        <taxon>Oxymonadida</taxon>
        <taxon>Streblomastigidae</taxon>
        <taxon>Streblomastix</taxon>
    </lineage>
</organism>
<sequence>YDESGVDSSESRIFKIKSYNFAFIADYFNHHKMNKKLLKTSLPPPKQVSLEQITKTKDVIKSLKDKDESSKDLYDTLTAALRETRYIQTCSDSDNDTERSITEDMKNLGKETCEYVCIITYHTIKKAEDVELGYSTELLGEFSELMDRTGVEQISREMVLT</sequence>
<gene>
    <name evidence="1" type="ORF">EZS28_045969</name>
</gene>
<evidence type="ECO:0000313" key="1">
    <source>
        <dbReference type="EMBL" id="KAA6358504.1"/>
    </source>
</evidence>
<accession>A0A5J4TJC0</accession>
<evidence type="ECO:0000313" key="2">
    <source>
        <dbReference type="Proteomes" id="UP000324800"/>
    </source>
</evidence>
<dbReference type="Proteomes" id="UP000324800">
    <property type="component" value="Unassembled WGS sequence"/>
</dbReference>
<protein>
    <submittedName>
        <fullName evidence="1">Uncharacterized protein</fullName>
    </submittedName>
</protein>
<comment type="caution">
    <text evidence="1">The sequence shown here is derived from an EMBL/GenBank/DDBJ whole genome shotgun (WGS) entry which is preliminary data.</text>
</comment>
<name>A0A5J4TJC0_9EUKA</name>